<proteinExistence type="predicted"/>
<reference evidence="1" key="1">
    <citation type="submission" date="2021-11" db="EMBL/GenBank/DDBJ databases">
        <title>Purpureocillium_takamizusanense_genome.</title>
        <authorList>
            <person name="Nguyen N.-H."/>
        </authorList>
    </citation>
    <scope>NUCLEOTIDE SEQUENCE</scope>
    <source>
        <strain evidence="1">PT3</strain>
    </source>
</reference>
<name>A0A9Q8V561_9HYPO</name>
<dbReference type="KEGG" id="ptkz:JDV02_000133"/>
<dbReference type="Proteomes" id="UP000829364">
    <property type="component" value="Chromosome 1"/>
</dbReference>
<dbReference type="RefSeq" id="XP_047836866.1">
    <property type="nucleotide sequence ID" value="XM_047980908.1"/>
</dbReference>
<evidence type="ECO:0000313" key="2">
    <source>
        <dbReference type="Proteomes" id="UP000829364"/>
    </source>
</evidence>
<organism evidence="1 2">
    <name type="scientific">Purpureocillium takamizusanense</name>
    <dbReference type="NCBI Taxonomy" id="2060973"/>
    <lineage>
        <taxon>Eukaryota</taxon>
        <taxon>Fungi</taxon>
        <taxon>Dikarya</taxon>
        <taxon>Ascomycota</taxon>
        <taxon>Pezizomycotina</taxon>
        <taxon>Sordariomycetes</taxon>
        <taxon>Hypocreomycetidae</taxon>
        <taxon>Hypocreales</taxon>
        <taxon>Ophiocordycipitaceae</taxon>
        <taxon>Purpureocillium</taxon>
    </lineage>
</organism>
<protein>
    <submittedName>
        <fullName evidence="1">Uncharacterized protein</fullName>
    </submittedName>
</protein>
<dbReference type="GeneID" id="72062100"/>
<gene>
    <name evidence="1" type="ORF">JDV02_000133</name>
</gene>
<accession>A0A9Q8V561</accession>
<sequence length="111" mass="12954">MDCSHPFKMKRRLRWQRGQATLASRCNSDRWDAWVLTPAEVQQHDTVQSPEYVTSIQPLSQHLFPAPGRVRLYAPSGIISIWKRGRFSRQTLDSVRLQRFPPDTKTGHRLL</sequence>
<dbReference type="AlphaFoldDB" id="A0A9Q8V561"/>
<evidence type="ECO:0000313" key="1">
    <source>
        <dbReference type="EMBL" id="UNI13385.1"/>
    </source>
</evidence>
<keyword evidence="2" id="KW-1185">Reference proteome</keyword>
<dbReference type="EMBL" id="CP086354">
    <property type="protein sequence ID" value="UNI13385.1"/>
    <property type="molecule type" value="Genomic_DNA"/>
</dbReference>